<organism evidence="1 2">
    <name type="scientific">Knipowitschia caucasica</name>
    <name type="common">Caucasian dwarf goby</name>
    <name type="synonym">Pomatoschistus caucasicus</name>
    <dbReference type="NCBI Taxonomy" id="637954"/>
    <lineage>
        <taxon>Eukaryota</taxon>
        <taxon>Metazoa</taxon>
        <taxon>Chordata</taxon>
        <taxon>Craniata</taxon>
        <taxon>Vertebrata</taxon>
        <taxon>Euteleostomi</taxon>
        <taxon>Actinopterygii</taxon>
        <taxon>Neopterygii</taxon>
        <taxon>Teleostei</taxon>
        <taxon>Neoteleostei</taxon>
        <taxon>Acanthomorphata</taxon>
        <taxon>Gobiaria</taxon>
        <taxon>Gobiiformes</taxon>
        <taxon>Gobioidei</taxon>
        <taxon>Gobiidae</taxon>
        <taxon>Gobiinae</taxon>
        <taxon>Knipowitschia</taxon>
    </lineage>
</organism>
<evidence type="ECO:0000313" key="1">
    <source>
        <dbReference type="EMBL" id="CAL1616241.1"/>
    </source>
</evidence>
<reference evidence="1 2" key="1">
    <citation type="submission" date="2024-04" db="EMBL/GenBank/DDBJ databases">
        <authorList>
            <person name="Waldvogel A.-M."/>
            <person name="Schoenle A."/>
        </authorList>
    </citation>
    <scope>NUCLEOTIDE SEQUENCE [LARGE SCALE GENOMIC DNA]</scope>
</reference>
<proteinExistence type="predicted"/>
<sequence>MGAKMSAKEKLGESGRCCFRGQRGLARPECAGLSPPDALVQAPSASRHKGPLHAFSIQSIVEALTSMRWSAKCLSCHCGSCASSAADVQSCEPSSELSPAFLA</sequence>
<evidence type="ECO:0000313" key="2">
    <source>
        <dbReference type="Proteomes" id="UP001497482"/>
    </source>
</evidence>
<name>A0AAV2MRX4_KNICA</name>
<dbReference type="EMBL" id="OZ035831">
    <property type="protein sequence ID" value="CAL1616241.1"/>
    <property type="molecule type" value="Genomic_DNA"/>
</dbReference>
<dbReference type="Proteomes" id="UP001497482">
    <property type="component" value="Chromosome 9"/>
</dbReference>
<dbReference type="AlphaFoldDB" id="A0AAV2MRX4"/>
<protein>
    <submittedName>
        <fullName evidence="1">Uncharacterized protein</fullName>
    </submittedName>
</protein>
<accession>A0AAV2MRX4</accession>
<keyword evidence="2" id="KW-1185">Reference proteome</keyword>
<gene>
    <name evidence="1" type="ORF">KC01_LOCUS42043</name>
</gene>